<keyword evidence="5" id="KW-0274">FAD</keyword>
<sequence length="539" mass="61633">MNCFLVLLILVTSFSFVNVNVNVNALENDDKNFIFEEEQKVLQYSDNSTDAKVEKLAIIGAGAAGSSAAYHLQYFTNHLYNVTIFEKANYVGGRSTTISNFEGSNDNDDIDDFYAELGASIFIKDNKILSKAVDIFNLTLQEFSVEEKYPDLFDGSFGIWNGNKFVFEGQSNSLWSKFKFWKKYGYSPIKAYRANKNLIRNKFLKFFYDNDEHFPFDDLNKINIESGLIELTNKTGKDYLTDVENLNQDFIKEFVQATTRVNYAQNIDQLHALGSAVTLAAAFSGSGLQVKGGNYKIFEKFISFSENNQLLLNSQVNKIELMKGDENWKITYNDGVEDFFNQVLIASPYHTLQDIEIDIPNKENEKFLINNDLAKVEFVKLHVLILKSKEKLSSEYFNSTGNLESLPEFIMTTQNDADENPPFFSINIIDYNNDTDNYIYKIFSPIDMTLENNDFKLSTLFKENNYEILKNHLWESYPYLVPKNKFDTFKLHEDGLWYLNTMESFISTMETSALMGANVAALISNGKNTTNLIIPIGSS</sequence>
<comment type="similarity">
    <text evidence="2">Belongs to the prenylcysteine oxidase family.</text>
</comment>
<dbReference type="STRING" id="669874.A0A1E4TYB2"/>
<dbReference type="AlphaFoldDB" id="A0A1E4TYB2"/>
<evidence type="ECO:0000313" key="10">
    <source>
        <dbReference type="EMBL" id="ODV96735.1"/>
    </source>
</evidence>
<dbReference type="InterPro" id="IPR036188">
    <property type="entry name" value="FAD/NAD-bd_sf"/>
</dbReference>
<dbReference type="EMBL" id="KV454012">
    <property type="protein sequence ID" value="ODV96735.1"/>
    <property type="molecule type" value="Genomic_DNA"/>
</dbReference>
<feature type="chain" id="PRO_5009163403" description="Prenylcysteine lyase domain-containing protein" evidence="8">
    <location>
        <begin position="20"/>
        <end position="539"/>
    </location>
</feature>
<evidence type="ECO:0000256" key="2">
    <source>
        <dbReference type="ARBA" id="ARBA00009967"/>
    </source>
</evidence>
<dbReference type="PANTHER" id="PTHR15944">
    <property type="entry name" value="FARNESYLCYSTEINE LYASE"/>
    <property type="match status" value="1"/>
</dbReference>
<evidence type="ECO:0000256" key="4">
    <source>
        <dbReference type="ARBA" id="ARBA00022729"/>
    </source>
</evidence>
<dbReference type="Pfam" id="PF13450">
    <property type="entry name" value="NAD_binding_8"/>
    <property type="match status" value="1"/>
</dbReference>
<dbReference type="Pfam" id="PF07156">
    <property type="entry name" value="Prenylcys_lyase"/>
    <property type="match status" value="1"/>
</dbReference>
<keyword evidence="3" id="KW-0285">Flavoprotein</keyword>
<dbReference type="GO" id="GO:0030327">
    <property type="term" value="P:prenylated protein catabolic process"/>
    <property type="evidence" value="ECO:0007669"/>
    <property type="project" value="TreeGrafter"/>
</dbReference>
<evidence type="ECO:0000259" key="9">
    <source>
        <dbReference type="Pfam" id="PF07156"/>
    </source>
</evidence>
<protein>
    <recommendedName>
        <fullName evidence="9">Prenylcysteine lyase domain-containing protein</fullName>
    </recommendedName>
</protein>
<keyword evidence="11" id="KW-1185">Reference proteome</keyword>
<evidence type="ECO:0000256" key="6">
    <source>
        <dbReference type="ARBA" id="ARBA00023002"/>
    </source>
</evidence>
<name>A0A1E4TYB2_PACTA</name>
<evidence type="ECO:0000256" key="5">
    <source>
        <dbReference type="ARBA" id="ARBA00022827"/>
    </source>
</evidence>
<gene>
    <name evidence="10" type="ORF">PACTADRAFT_48551</name>
</gene>
<feature type="signal peptide" evidence="8">
    <location>
        <begin position="1"/>
        <end position="19"/>
    </location>
</feature>
<accession>A0A1E4TYB2</accession>
<reference evidence="11" key="1">
    <citation type="submission" date="2016-05" db="EMBL/GenBank/DDBJ databases">
        <title>Comparative genomics of biotechnologically important yeasts.</title>
        <authorList>
            <consortium name="DOE Joint Genome Institute"/>
            <person name="Riley R."/>
            <person name="Haridas S."/>
            <person name="Wolfe K.H."/>
            <person name="Lopes M.R."/>
            <person name="Hittinger C.T."/>
            <person name="Goker M."/>
            <person name="Salamov A."/>
            <person name="Wisecaver J."/>
            <person name="Long T.M."/>
            <person name="Aerts A.L."/>
            <person name="Barry K."/>
            <person name="Choi C."/>
            <person name="Clum A."/>
            <person name="Coughlan A.Y."/>
            <person name="Deshpande S."/>
            <person name="Douglass A.P."/>
            <person name="Hanson S.J."/>
            <person name="Klenk H.-P."/>
            <person name="Labutti K."/>
            <person name="Lapidus A."/>
            <person name="Lindquist E."/>
            <person name="Lipzen A."/>
            <person name="Meier-Kolthoff J.P."/>
            <person name="Ohm R.A."/>
            <person name="Otillar R.P."/>
            <person name="Pangilinan J."/>
            <person name="Peng Y."/>
            <person name="Rokas A."/>
            <person name="Rosa C.A."/>
            <person name="Scheuner C."/>
            <person name="Sibirny A.A."/>
            <person name="Slot J.C."/>
            <person name="Stielow J.B."/>
            <person name="Sun H."/>
            <person name="Kurtzman C.P."/>
            <person name="Blackwell M."/>
            <person name="Grigoriev I.V."/>
            <person name="Jeffries T.W."/>
        </authorList>
    </citation>
    <scope>NUCLEOTIDE SEQUENCE [LARGE SCALE GENOMIC DNA]</scope>
    <source>
        <strain evidence="11">NRRL Y-2460</strain>
    </source>
</reference>
<evidence type="ECO:0000256" key="3">
    <source>
        <dbReference type="ARBA" id="ARBA00022630"/>
    </source>
</evidence>
<dbReference type="PANTHER" id="PTHR15944:SF0">
    <property type="entry name" value="PRENYLCYSTEINE LYASE DOMAIN-CONTAINING PROTEIN"/>
    <property type="match status" value="1"/>
</dbReference>
<dbReference type="Proteomes" id="UP000094236">
    <property type="component" value="Unassembled WGS sequence"/>
</dbReference>
<dbReference type="InterPro" id="IPR010795">
    <property type="entry name" value="Prenylcys_lyase"/>
</dbReference>
<dbReference type="SUPFAM" id="SSF51905">
    <property type="entry name" value="FAD/NAD(P)-binding domain"/>
    <property type="match status" value="1"/>
</dbReference>
<keyword evidence="6" id="KW-0560">Oxidoreductase</keyword>
<dbReference type="GO" id="GO:0001735">
    <property type="term" value="F:prenylcysteine oxidase activity"/>
    <property type="evidence" value="ECO:0007669"/>
    <property type="project" value="InterPro"/>
</dbReference>
<evidence type="ECO:0000256" key="7">
    <source>
        <dbReference type="ARBA" id="ARBA00023180"/>
    </source>
</evidence>
<evidence type="ECO:0000256" key="1">
    <source>
        <dbReference type="ARBA" id="ARBA00001974"/>
    </source>
</evidence>
<dbReference type="OrthoDB" id="437369at2759"/>
<feature type="domain" description="Prenylcysteine lyase" evidence="9">
    <location>
        <begin position="167"/>
        <end position="525"/>
    </location>
</feature>
<keyword evidence="4 8" id="KW-0732">Signal</keyword>
<dbReference type="InterPro" id="IPR017046">
    <property type="entry name" value="Prenylcysteine_Oxase1"/>
</dbReference>
<organism evidence="10 11">
    <name type="scientific">Pachysolen tannophilus NRRL Y-2460</name>
    <dbReference type="NCBI Taxonomy" id="669874"/>
    <lineage>
        <taxon>Eukaryota</taxon>
        <taxon>Fungi</taxon>
        <taxon>Dikarya</taxon>
        <taxon>Ascomycota</taxon>
        <taxon>Saccharomycotina</taxon>
        <taxon>Pichiomycetes</taxon>
        <taxon>Pachysolenaceae</taxon>
        <taxon>Pachysolen</taxon>
    </lineage>
</organism>
<comment type="cofactor">
    <cofactor evidence="1">
        <name>FAD</name>
        <dbReference type="ChEBI" id="CHEBI:57692"/>
    </cofactor>
</comment>
<dbReference type="Gene3D" id="3.50.50.60">
    <property type="entry name" value="FAD/NAD(P)-binding domain"/>
    <property type="match status" value="1"/>
</dbReference>
<evidence type="ECO:0000313" key="11">
    <source>
        <dbReference type="Proteomes" id="UP000094236"/>
    </source>
</evidence>
<evidence type="ECO:0000256" key="8">
    <source>
        <dbReference type="SAM" id="SignalP"/>
    </source>
</evidence>
<proteinExistence type="inferred from homology"/>
<dbReference type="GO" id="GO:0030328">
    <property type="term" value="P:prenylcysteine catabolic process"/>
    <property type="evidence" value="ECO:0007669"/>
    <property type="project" value="InterPro"/>
</dbReference>
<keyword evidence="7" id="KW-0325">Glycoprotein</keyword>